<gene>
    <name evidence="2" type="ORF">YALI1_A18443g</name>
</gene>
<accession>A0A1D8N595</accession>
<feature type="region of interest" description="Disordered" evidence="1">
    <location>
        <begin position="80"/>
        <end position="107"/>
    </location>
</feature>
<evidence type="ECO:0000313" key="3">
    <source>
        <dbReference type="Proteomes" id="UP000182444"/>
    </source>
</evidence>
<dbReference type="EMBL" id="CP017553">
    <property type="protein sequence ID" value="AOW00808.1"/>
    <property type="molecule type" value="Genomic_DNA"/>
</dbReference>
<dbReference type="GeneID" id="94582517"/>
<proteinExistence type="predicted"/>
<dbReference type="VEuPathDB" id="FungiDB:YALI1_A18443g"/>
<organism evidence="2 3">
    <name type="scientific">Yarrowia lipolytica</name>
    <name type="common">Candida lipolytica</name>
    <dbReference type="NCBI Taxonomy" id="4952"/>
    <lineage>
        <taxon>Eukaryota</taxon>
        <taxon>Fungi</taxon>
        <taxon>Dikarya</taxon>
        <taxon>Ascomycota</taxon>
        <taxon>Saccharomycotina</taxon>
        <taxon>Dipodascomycetes</taxon>
        <taxon>Dipodascales</taxon>
        <taxon>Dipodascales incertae sedis</taxon>
        <taxon>Yarrowia</taxon>
    </lineage>
</organism>
<dbReference type="AlphaFoldDB" id="A0A1D8N595"/>
<evidence type="ECO:0000313" key="2">
    <source>
        <dbReference type="EMBL" id="AOW00808.1"/>
    </source>
</evidence>
<dbReference type="Proteomes" id="UP000182444">
    <property type="component" value="Chromosome 1A"/>
</dbReference>
<feature type="compositionally biased region" description="Polar residues" evidence="1">
    <location>
        <begin position="91"/>
        <end position="105"/>
    </location>
</feature>
<name>A0A1D8N595_YARLL</name>
<sequence length="139" mass="15181">MEGTSTYTLSVSGGELCGVTRQQRGRVLTLLSYYYYSTPPLLCYNHNADRRSSPPTTTALGGAKSDTTFSFPLAMRRTWRDQSVSRRGWPESQSQPDGVSHTDSALKSPPLLPEIGVYARCQWYTVAVPAVTSKEAAAG</sequence>
<evidence type="ECO:0000256" key="1">
    <source>
        <dbReference type="SAM" id="MobiDB-lite"/>
    </source>
</evidence>
<dbReference type="RefSeq" id="XP_068137953.1">
    <property type="nucleotide sequence ID" value="XM_068281852.1"/>
</dbReference>
<reference evidence="2 3" key="1">
    <citation type="journal article" date="2016" name="PLoS ONE">
        <title>Sequence Assembly of Yarrowia lipolytica Strain W29/CLIB89 Shows Transposable Element Diversity.</title>
        <authorList>
            <person name="Magnan C."/>
            <person name="Yu J."/>
            <person name="Chang I."/>
            <person name="Jahn E."/>
            <person name="Kanomata Y."/>
            <person name="Wu J."/>
            <person name="Zeller M."/>
            <person name="Oakes M."/>
            <person name="Baldi P."/>
            <person name="Sandmeyer S."/>
        </authorList>
    </citation>
    <scope>NUCLEOTIDE SEQUENCE [LARGE SCALE GENOMIC DNA]</scope>
    <source>
        <strain evidence="3">CLIB89(W29)</strain>
    </source>
</reference>
<protein>
    <submittedName>
        <fullName evidence="2">Uncharacterized protein</fullName>
    </submittedName>
</protein>